<accession>A0A0D2I4M8</accession>
<dbReference type="PANTHER" id="PTHR48081:SF8">
    <property type="entry name" value="ALPHA_BETA HYDROLASE FOLD-3 DOMAIN-CONTAINING PROTEIN-RELATED"/>
    <property type="match status" value="1"/>
</dbReference>
<evidence type="ECO:0000313" key="3">
    <source>
        <dbReference type="EMBL" id="KIW98235.1"/>
    </source>
</evidence>
<keyword evidence="1" id="KW-0378">Hydrolase</keyword>
<proteinExistence type="predicted"/>
<gene>
    <name evidence="3" type="ORF">Z519_01819</name>
</gene>
<dbReference type="InterPro" id="IPR050300">
    <property type="entry name" value="GDXG_lipolytic_enzyme"/>
</dbReference>
<dbReference type="RefSeq" id="XP_016624904.1">
    <property type="nucleotide sequence ID" value="XM_016759576.1"/>
</dbReference>
<feature type="domain" description="Alpha/beta hydrolase fold-3" evidence="2">
    <location>
        <begin position="33"/>
        <end position="215"/>
    </location>
</feature>
<dbReference type="HOGENOM" id="CLU_1266739_0_0_1"/>
<reference evidence="3" key="1">
    <citation type="submission" date="2015-01" db="EMBL/GenBank/DDBJ databases">
        <title>The Genome Sequence of Cladophialophora bantiana CBS 173.52.</title>
        <authorList>
            <consortium name="The Broad Institute Genomics Platform"/>
            <person name="Cuomo C."/>
            <person name="de Hoog S."/>
            <person name="Gorbushina A."/>
            <person name="Stielow B."/>
            <person name="Teixiera M."/>
            <person name="Abouelleil A."/>
            <person name="Chapman S.B."/>
            <person name="Priest M."/>
            <person name="Young S.K."/>
            <person name="Wortman J."/>
            <person name="Nusbaum C."/>
            <person name="Birren B."/>
        </authorList>
    </citation>
    <scope>NUCLEOTIDE SEQUENCE [LARGE SCALE GENOMIC DNA]</scope>
    <source>
        <strain evidence="3">CBS 173.52</strain>
    </source>
</reference>
<dbReference type="EMBL" id="KN846981">
    <property type="protein sequence ID" value="KIW98235.1"/>
    <property type="molecule type" value="Genomic_DNA"/>
</dbReference>
<dbReference type="AlphaFoldDB" id="A0A0D2I4M8"/>
<name>A0A0D2I4M8_CLAB1</name>
<evidence type="ECO:0000256" key="1">
    <source>
        <dbReference type="ARBA" id="ARBA00022801"/>
    </source>
</evidence>
<dbReference type="Gene3D" id="3.40.50.1820">
    <property type="entry name" value="alpha/beta hydrolase"/>
    <property type="match status" value="1"/>
</dbReference>
<dbReference type="SUPFAM" id="SSF53474">
    <property type="entry name" value="alpha/beta-Hydrolases"/>
    <property type="match status" value="1"/>
</dbReference>
<dbReference type="InterPro" id="IPR013094">
    <property type="entry name" value="AB_hydrolase_3"/>
</dbReference>
<dbReference type="Proteomes" id="UP000053789">
    <property type="component" value="Unassembled WGS sequence"/>
</dbReference>
<organism evidence="3 4">
    <name type="scientific">Cladophialophora bantiana (strain ATCC 10958 / CBS 173.52 / CDC B-1940 / NIH 8579)</name>
    <name type="common">Xylohypha bantiana</name>
    <dbReference type="NCBI Taxonomy" id="1442370"/>
    <lineage>
        <taxon>Eukaryota</taxon>
        <taxon>Fungi</taxon>
        <taxon>Dikarya</taxon>
        <taxon>Ascomycota</taxon>
        <taxon>Pezizomycotina</taxon>
        <taxon>Eurotiomycetes</taxon>
        <taxon>Chaetothyriomycetidae</taxon>
        <taxon>Chaetothyriales</taxon>
        <taxon>Herpotrichiellaceae</taxon>
        <taxon>Cladophialophora</taxon>
    </lineage>
</organism>
<sequence length="218" mass="23715">MEETSGWNRASGEGNLVRLLYFDERLPRYGDSGHLFGNLETEETSCARIIAAYPSPGVIVVNVNYRHTPEFQWPTQFNDAWDSYEWLSTHISRLGGDPSQVVVGGISAGGGLAASVATRHHELMMAGQSSLGLTLKGHAQRSGPVQPMAPSPVRESILQSRFILIQQNQMAPILPWSAVKLFSDLLGAAALTDPYLNVALNTHEKIKGMPKASYLIAG</sequence>
<dbReference type="InterPro" id="IPR029058">
    <property type="entry name" value="AB_hydrolase_fold"/>
</dbReference>
<evidence type="ECO:0000313" key="4">
    <source>
        <dbReference type="Proteomes" id="UP000053789"/>
    </source>
</evidence>
<dbReference type="VEuPathDB" id="FungiDB:Z519_01819"/>
<dbReference type="PANTHER" id="PTHR48081">
    <property type="entry name" value="AB HYDROLASE SUPERFAMILY PROTEIN C4A8.06C"/>
    <property type="match status" value="1"/>
</dbReference>
<dbReference type="Pfam" id="PF07859">
    <property type="entry name" value="Abhydrolase_3"/>
    <property type="match status" value="1"/>
</dbReference>
<dbReference type="OrthoDB" id="408631at2759"/>
<protein>
    <recommendedName>
        <fullName evidence="2">Alpha/beta hydrolase fold-3 domain-containing protein</fullName>
    </recommendedName>
</protein>
<evidence type="ECO:0000259" key="2">
    <source>
        <dbReference type="Pfam" id="PF07859"/>
    </source>
</evidence>
<dbReference type="GeneID" id="27694747"/>
<keyword evidence="4" id="KW-1185">Reference proteome</keyword>
<dbReference type="GO" id="GO:0016787">
    <property type="term" value="F:hydrolase activity"/>
    <property type="evidence" value="ECO:0007669"/>
    <property type="project" value="UniProtKB-KW"/>
</dbReference>